<dbReference type="Proteomes" id="UP001193501">
    <property type="component" value="Unassembled WGS sequence"/>
</dbReference>
<dbReference type="Pfam" id="PF00892">
    <property type="entry name" value="EamA"/>
    <property type="match status" value="2"/>
</dbReference>
<keyword evidence="1" id="KW-0812">Transmembrane</keyword>
<evidence type="ECO:0000313" key="4">
    <source>
        <dbReference type="Proteomes" id="UP001193501"/>
    </source>
</evidence>
<organism evidence="3 4">
    <name type="scientific">Stagnihabitans tardus</name>
    <dbReference type="NCBI Taxonomy" id="2699202"/>
    <lineage>
        <taxon>Bacteria</taxon>
        <taxon>Pseudomonadati</taxon>
        <taxon>Pseudomonadota</taxon>
        <taxon>Alphaproteobacteria</taxon>
        <taxon>Rhodobacterales</taxon>
        <taxon>Paracoccaceae</taxon>
        <taxon>Stagnihabitans</taxon>
    </lineage>
</organism>
<evidence type="ECO:0000313" key="3">
    <source>
        <dbReference type="EMBL" id="NBZ87390.1"/>
    </source>
</evidence>
<keyword evidence="1" id="KW-0472">Membrane</keyword>
<dbReference type="InterPro" id="IPR000620">
    <property type="entry name" value="EamA_dom"/>
</dbReference>
<dbReference type="AlphaFoldDB" id="A0AAE4YD11"/>
<feature type="transmembrane region" description="Helical" evidence="1">
    <location>
        <begin position="126"/>
        <end position="144"/>
    </location>
</feature>
<keyword evidence="1" id="KW-1133">Transmembrane helix</keyword>
<keyword evidence="4" id="KW-1185">Reference proteome</keyword>
<feature type="transmembrane region" description="Helical" evidence="1">
    <location>
        <begin position="100"/>
        <end position="119"/>
    </location>
</feature>
<feature type="domain" description="EamA" evidence="2">
    <location>
        <begin position="10"/>
        <end position="141"/>
    </location>
</feature>
<dbReference type="InterPro" id="IPR037185">
    <property type="entry name" value="EmrE-like"/>
</dbReference>
<dbReference type="RefSeq" id="WP_168774193.1">
    <property type="nucleotide sequence ID" value="NZ_JAABNR010000005.1"/>
</dbReference>
<dbReference type="PANTHER" id="PTHR22911">
    <property type="entry name" value="ACYL-MALONYL CONDENSING ENZYME-RELATED"/>
    <property type="match status" value="1"/>
</dbReference>
<proteinExistence type="predicted"/>
<gene>
    <name evidence="3" type="ORF">GV832_07335</name>
</gene>
<feature type="transmembrane region" description="Helical" evidence="1">
    <location>
        <begin position="150"/>
        <end position="168"/>
    </location>
</feature>
<feature type="transmembrane region" description="Helical" evidence="1">
    <location>
        <begin position="263"/>
        <end position="281"/>
    </location>
</feature>
<feature type="transmembrane region" description="Helical" evidence="1">
    <location>
        <begin position="180"/>
        <end position="200"/>
    </location>
</feature>
<comment type="caution">
    <text evidence="3">The sequence shown here is derived from an EMBL/GenBank/DDBJ whole genome shotgun (WGS) entry which is preliminary data.</text>
</comment>
<reference evidence="3" key="1">
    <citation type="submission" date="2020-01" db="EMBL/GenBank/DDBJ databases">
        <authorList>
            <person name="Chen W.-M."/>
        </authorList>
    </citation>
    <scope>NUCLEOTIDE SEQUENCE</scope>
    <source>
        <strain evidence="3">CYK-10</strain>
    </source>
</reference>
<evidence type="ECO:0000259" key="2">
    <source>
        <dbReference type="Pfam" id="PF00892"/>
    </source>
</evidence>
<sequence length="330" mass="35168">MTPRQNNLHGAGLALASFGIYATGDAIVKYMGASYSPFQNIFFSCLFSFPLVAIMLAGDGREGNLIPRKPGLMALRSILGVVNILAGFTAFAYLPMSEAYPIFFAAPILVTLFAIPMLGERIGWQRGAAVVLGMIGVVTVLRPGEANLGFGHLAAITAAVIFAFNSVLMRKTGGSERTVVLMIYPMFANLLVTGLALPFVYEPMPIAHLGLLAGIALTGFLGGILSVAAYRRAQAAVAAAMQYSQIIWATFFGYLLFDDSFDSATIIGTAIIIASGIWIVLREGTPTVKSARVVSETKGRFDLGVLPRLSLWSRLPARLTGRDEGPGDHS</sequence>
<dbReference type="PANTHER" id="PTHR22911:SF135">
    <property type="entry name" value="BLR4310 PROTEIN"/>
    <property type="match status" value="1"/>
</dbReference>
<dbReference type="Gene3D" id="1.10.3730.20">
    <property type="match status" value="1"/>
</dbReference>
<feature type="transmembrane region" description="Helical" evidence="1">
    <location>
        <begin position="38"/>
        <end position="58"/>
    </location>
</feature>
<feature type="transmembrane region" description="Helical" evidence="1">
    <location>
        <begin position="70"/>
        <end position="94"/>
    </location>
</feature>
<dbReference type="SUPFAM" id="SSF103481">
    <property type="entry name" value="Multidrug resistance efflux transporter EmrE"/>
    <property type="match status" value="2"/>
</dbReference>
<name>A0AAE4YD11_9RHOB</name>
<dbReference type="EMBL" id="JAABNR010000005">
    <property type="protein sequence ID" value="NBZ87390.1"/>
    <property type="molecule type" value="Genomic_DNA"/>
</dbReference>
<feature type="transmembrane region" description="Helical" evidence="1">
    <location>
        <begin position="206"/>
        <end position="228"/>
    </location>
</feature>
<dbReference type="GO" id="GO:0016020">
    <property type="term" value="C:membrane"/>
    <property type="evidence" value="ECO:0007669"/>
    <property type="project" value="InterPro"/>
</dbReference>
<protein>
    <submittedName>
        <fullName evidence="3">EamA family transporter</fullName>
    </submittedName>
</protein>
<feature type="domain" description="EamA" evidence="2">
    <location>
        <begin position="150"/>
        <end position="280"/>
    </location>
</feature>
<evidence type="ECO:0000256" key="1">
    <source>
        <dbReference type="SAM" id="Phobius"/>
    </source>
</evidence>
<accession>A0AAE4YD11</accession>
<feature type="transmembrane region" description="Helical" evidence="1">
    <location>
        <begin position="235"/>
        <end position="257"/>
    </location>
</feature>